<comment type="caution">
    <text evidence="1">The sequence shown here is derived from an EMBL/GenBank/DDBJ whole genome shotgun (WGS) entry which is preliminary data.</text>
</comment>
<gene>
    <name evidence="1" type="ORF">LTR84_012701</name>
</gene>
<dbReference type="PANTHER" id="PTHR38791">
    <property type="entry name" value="ZN(II)2CYS6 TRANSCRIPTION FACTOR (EUROFUNG)-RELATED-RELATED"/>
    <property type="match status" value="1"/>
</dbReference>
<dbReference type="InterPro" id="IPR053175">
    <property type="entry name" value="DHMBA_Reg_Transcription_Factor"/>
</dbReference>
<dbReference type="PANTHER" id="PTHR38791:SF5">
    <property type="entry name" value="TRANSCRIPTION FACTOR DBAG-RELATED"/>
    <property type="match status" value="1"/>
</dbReference>
<protein>
    <recommendedName>
        <fullName evidence="3">Transcription factor domain-containing protein</fullName>
    </recommendedName>
</protein>
<evidence type="ECO:0008006" key="3">
    <source>
        <dbReference type="Google" id="ProtNLM"/>
    </source>
</evidence>
<dbReference type="RefSeq" id="XP_064708118.1">
    <property type="nucleotide sequence ID" value="XM_064856218.1"/>
</dbReference>
<dbReference type="AlphaFoldDB" id="A0AAV9NEP8"/>
<organism evidence="1 2">
    <name type="scientific">Exophiala bonariae</name>
    <dbReference type="NCBI Taxonomy" id="1690606"/>
    <lineage>
        <taxon>Eukaryota</taxon>
        <taxon>Fungi</taxon>
        <taxon>Dikarya</taxon>
        <taxon>Ascomycota</taxon>
        <taxon>Pezizomycotina</taxon>
        <taxon>Eurotiomycetes</taxon>
        <taxon>Chaetothyriomycetidae</taxon>
        <taxon>Chaetothyriales</taxon>
        <taxon>Herpotrichiellaceae</taxon>
        <taxon>Exophiala</taxon>
    </lineage>
</organism>
<dbReference type="Proteomes" id="UP001358417">
    <property type="component" value="Unassembled WGS sequence"/>
</dbReference>
<reference evidence="1 2" key="1">
    <citation type="submission" date="2023-08" db="EMBL/GenBank/DDBJ databases">
        <title>Black Yeasts Isolated from many extreme environments.</title>
        <authorList>
            <person name="Coleine C."/>
            <person name="Stajich J.E."/>
            <person name="Selbmann L."/>
        </authorList>
    </citation>
    <scope>NUCLEOTIDE SEQUENCE [LARGE SCALE GENOMIC DNA]</scope>
    <source>
        <strain evidence="1 2">CCFEE 5792</strain>
    </source>
</reference>
<proteinExistence type="predicted"/>
<name>A0AAV9NEP8_9EURO</name>
<dbReference type="GeneID" id="89980843"/>
<evidence type="ECO:0000313" key="2">
    <source>
        <dbReference type="Proteomes" id="UP001358417"/>
    </source>
</evidence>
<keyword evidence="2" id="KW-1185">Reference proteome</keyword>
<accession>A0AAV9NEP8</accession>
<sequence length="361" mass="40955">MMPPEKTAHPWLAHLGGLTAIRKARYKKTSRPLSEIGIFATLENCPDPSTRTAAYDTSIDEWFIDNSTHNQRLLDSIFFTLHGSDPPPLTEKRPSNDPFNDLILRTQNILQPEPSLFETSCPRARDRVEKLVVAARSQLLSFREWPLRMPDSWHPKIVQTADLEGTDLSQAEIYPDRIDVYPSCKSLFISHRKALLTDNDLVYIAAVWNTYRTTLLRLCDLIVQCGQYLETAGQPFRETQEYQSLSAEARRTAEDICASVAYHINNDWVVHIARGSNLTKSPKALGALFLVWPLYGGSVLSIVPVEYRSWMRQKLRTIGTSMGFAQATVLADTVDLWKKTDPNKTLIITQGHVFMWSAGMF</sequence>
<evidence type="ECO:0000313" key="1">
    <source>
        <dbReference type="EMBL" id="KAK5056148.1"/>
    </source>
</evidence>
<dbReference type="EMBL" id="JAVRRD010000008">
    <property type="protein sequence ID" value="KAK5056148.1"/>
    <property type="molecule type" value="Genomic_DNA"/>
</dbReference>